<accession>A0ABM1QZN9</accession>
<gene>
    <name evidence="3" type="primary">LOC104748208</name>
</gene>
<proteinExistence type="inferred from homology"/>
<reference evidence="3" key="2">
    <citation type="submission" date="2025-08" db="UniProtKB">
        <authorList>
            <consortium name="RefSeq"/>
        </authorList>
    </citation>
    <scope>IDENTIFICATION</scope>
    <source>
        <tissue evidence="3">Leaf</tissue>
    </source>
</reference>
<dbReference type="Pfam" id="PF03398">
    <property type="entry name" value="Ist1"/>
    <property type="match status" value="1"/>
</dbReference>
<name>A0ABM1QZN9_CAMSA</name>
<dbReference type="InterPro" id="IPR042277">
    <property type="entry name" value="IST1-like"/>
</dbReference>
<evidence type="ECO:0000313" key="2">
    <source>
        <dbReference type="Proteomes" id="UP000694864"/>
    </source>
</evidence>
<dbReference type="RefSeq" id="XP_019092227.1">
    <property type="nucleotide sequence ID" value="XM_019236682.1"/>
</dbReference>
<reference evidence="2" key="1">
    <citation type="journal article" date="2014" name="Nat. Commun.">
        <title>The emerging biofuel crop Camelina sativa retains a highly undifferentiated hexaploid genome structure.</title>
        <authorList>
            <person name="Kagale S."/>
            <person name="Koh C."/>
            <person name="Nixon J."/>
            <person name="Bollina V."/>
            <person name="Clarke W.E."/>
            <person name="Tuteja R."/>
            <person name="Spillane C."/>
            <person name="Robinson S.J."/>
            <person name="Links M.G."/>
            <person name="Clarke C."/>
            <person name="Higgins E.E."/>
            <person name="Huebert T."/>
            <person name="Sharpe A.G."/>
            <person name="Parkin I.A."/>
        </authorList>
    </citation>
    <scope>NUCLEOTIDE SEQUENCE [LARGE SCALE GENOMIC DNA]</scope>
    <source>
        <strain evidence="2">cv. DH55</strain>
    </source>
</reference>
<dbReference type="Proteomes" id="UP000694864">
    <property type="component" value="Chromosome 15"/>
</dbReference>
<dbReference type="GeneID" id="104748208"/>
<dbReference type="Gene3D" id="1.20.1260.60">
    <property type="entry name" value="Vacuolar protein sorting-associated protein Ist1"/>
    <property type="match status" value="1"/>
</dbReference>
<dbReference type="PANTHER" id="PTHR12161">
    <property type="entry name" value="IST1 FAMILY MEMBER"/>
    <property type="match status" value="1"/>
</dbReference>
<evidence type="ECO:0000313" key="3">
    <source>
        <dbReference type="RefSeq" id="XP_019092227.1"/>
    </source>
</evidence>
<keyword evidence="2" id="KW-1185">Reference proteome</keyword>
<organism evidence="2 3">
    <name type="scientific">Camelina sativa</name>
    <name type="common">False flax</name>
    <name type="synonym">Myagrum sativum</name>
    <dbReference type="NCBI Taxonomy" id="90675"/>
    <lineage>
        <taxon>Eukaryota</taxon>
        <taxon>Viridiplantae</taxon>
        <taxon>Streptophyta</taxon>
        <taxon>Embryophyta</taxon>
        <taxon>Tracheophyta</taxon>
        <taxon>Spermatophyta</taxon>
        <taxon>Magnoliopsida</taxon>
        <taxon>eudicotyledons</taxon>
        <taxon>Gunneridae</taxon>
        <taxon>Pentapetalae</taxon>
        <taxon>rosids</taxon>
        <taxon>malvids</taxon>
        <taxon>Brassicales</taxon>
        <taxon>Brassicaceae</taxon>
        <taxon>Camelineae</taxon>
        <taxon>Camelina</taxon>
    </lineage>
</organism>
<comment type="similarity">
    <text evidence="1">Belongs to the IST1 family.</text>
</comment>
<dbReference type="InterPro" id="IPR005061">
    <property type="entry name" value="Ist1"/>
</dbReference>
<protein>
    <submittedName>
        <fullName evidence="3">Uncharacterized protein LOC104748208</fullName>
    </submittedName>
</protein>
<evidence type="ECO:0000256" key="1">
    <source>
        <dbReference type="ARBA" id="ARBA00005536"/>
    </source>
</evidence>
<sequence length="178" mass="20325">MVRQSRSDIAQLLSNGRFSEALPKAKQFYEDERRLLAYDQVDNLCASIMQKQNISILNRQSDVHLLPDIVKEAVAGMIFAASRIGELHELQYIRSLFFVRFGNEFDKDCVDLRRGNVVGSEIVKILDTKLPQEEIRDIVMELSGNELGIGDSEAEKMKSIVRRKLLRSNVGEIEGRDR</sequence>
<dbReference type="PANTHER" id="PTHR12161:SF58">
    <property type="entry name" value="REGULATOR OF VPS4 ACTIVITY IN THE MVB PATHWAY PROTEIN"/>
    <property type="match status" value="1"/>
</dbReference>